<protein>
    <recommendedName>
        <fullName evidence="1">Metallo-beta-lactamase domain-containing protein</fullName>
    </recommendedName>
</protein>
<dbReference type="PANTHER" id="PTHR43041:SF1">
    <property type="entry name" value="METALLO-BETA-LACTAMASE DOMAIN-CONTAINING PROTEIN"/>
    <property type="match status" value="1"/>
</dbReference>
<evidence type="ECO:0000313" key="3">
    <source>
        <dbReference type="Proteomes" id="UP000178724"/>
    </source>
</evidence>
<name>A0A1F4Q3K6_UNCSA</name>
<sequence length="257" mass="29381">MEKQGYDYLEPIEVVPGVYWIGLYDEKAAFHCNPYLLVDNGEAVIFDPGSVGFYPKVASKIFSIIEPAQVSYIVLHHQDPDLCACTPLLEDVIANKELKIVTHSRAQLLIRYYDIKSEFYPVDRHNYALTLKSGRVLRFMKTPHCHFPASIVTYDEKQKLLFSSDIFGAVSADWRLFAQKGYEEQMKSFHEGYMANKPHLANVMEKLAKLDLEMILPQHGSIIKKELIPACVEFLKDLKCGIDLQASDEELYGWIPS</sequence>
<dbReference type="InterPro" id="IPR036866">
    <property type="entry name" value="RibonucZ/Hydroxyglut_hydro"/>
</dbReference>
<organism evidence="2 3">
    <name type="scientific">candidate division WOR-1 bacterium RIFCSPHIGHO2_01_FULL_53_15</name>
    <dbReference type="NCBI Taxonomy" id="1802564"/>
    <lineage>
        <taxon>Bacteria</taxon>
        <taxon>Bacillati</taxon>
        <taxon>Saganbacteria</taxon>
    </lineage>
</organism>
<gene>
    <name evidence="2" type="ORF">A2625_00790</name>
</gene>
<accession>A0A1F4Q3K6</accession>
<dbReference type="PANTHER" id="PTHR43041">
    <property type="entry name" value="HYDROLASE, METALLO-BETA-LACTAMASE SUPERFAMILY"/>
    <property type="match status" value="1"/>
</dbReference>
<proteinExistence type="predicted"/>
<evidence type="ECO:0000259" key="1">
    <source>
        <dbReference type="SMART" id="SM00849"/>
    </source>
</evidence>
<evidence type="ECO:0000313" key="2">
    <source>
        <dbReference type="EMBL" id="OGB90470.1"/>
    </source>
</evidence>
<feature type="domain" description="Metallo-beta-lactamase" evidence="1">
    <location>
        <begin position="31"/>
        <end position="219"/>
    </location>
</feature>
<dbReference type="SMART" id="SM00849">
    <property type="entry name" value="Lactamase_B"/>
    <property type="match status" value="1"/>
</dbReference>
<dbReference type="Gene3D" id="3.60.15.10">
    <property type="entry name" value="Ribonuclease Z/Hydroxyacylglutathione hydrolase-like"/>
    <property type="match status" value="1"/>
</dbReference>
<dbReference type="InterPro" id="IPR001279">
    <property type="entry name" value="Metallo-B-lactamas"/>
</dbReference>
<dbReference type="CDD" id="cd07709">
    <property type="entry name" value="flavodiiron_proteins_MBL-fold"/>
    <property type="match status" value="1"/>
</dbReference>
<comment type="caution">
    <text evidence="2">The sequence shown here is derived from an EMBL/GenBank/DDBJ whole genome shotgun (WGS) entry which is preliminary data.</text>
</comment>
<dbReference type="SUPFAM" id="SSF56281">
    <property type="entry name" value="Metallo-hydrolase/oxidoreductase"/>
    <property type="match status" value="1"/>
</dbReference>
<dbReference type="InterPro" id="IPR045761">
    <property type="entry name" value="ODP_dom"/>
</dbReference>
<dbReference type="Proteomes" id="UP000178724">
    <property type="component" value="Unassembled WGS sequence"/>
</dbReference>
<reference evidence="2 3" key="1">
    <citation type="journal article" date="2016" name="Nat. Commun.">
        <title>Thousands of microbial genomes shed light on interconnected biogeochemical processes in an aquifer system.</title>
        <authorList>
            <person name="Anantharaman K."/>
            <person name="Brown C.T."/>
            <person name="Hug L.A."/>
            <person name="Sharon I."/>
            <person name="Castelle C.J."/>
            <person name="Probst A.J."/>
            <person name="Thomas B.C."/>
            <person name="Singh A."/>
            <person name="Wilkins M.J."/>
            <person name="Karaoz U."/>
            <person name="Brodie E.L."/>
            <person name="Williams K.H."/>
            <person name="Hubbard S.S."/>
            <person name="Banfield J.F."/>
        </authorList>
    </citation>
    <scope>NUCLEOTIDE SEQUENCE [LARGE SCALE GENOMIC DNA]</scope>
</reference>
<dbReference type="EMBL" id="METM01000008">
    <property type="protein sequence ID" value="OGB90470.1"/>
    <property type="molecule type" value="Genomic_DNA"/>
</dbReference>
<dbReference type="AlphaFoldDB" id="A0A1F4Q3K6"/>
<dbReference type="Pfam" id="PF19583">
    <property type="entry name" value="ODP"/>
    <property type="match status" value="1"/>
</dbReference>